<comment type="caution">
    <text evidence="3">The sequence shown here is derived from an EMBL/GenBank/DDBJ whole genome shotgun (WGS) entry which is preliminary data.</text>
</comment>
<keyword evidence="1 3" id="KW-0689">Ribosomal protein</keyword>
<evidence type="ECO:0000256" key="2">
    <source>
        <dbReference type="ARBA" id="ARBA00023274"/>
    </source>
</evidence>
<dbReference type="GO" id="GO:1990904">
    <property type="term" value="C:ribonucleoprotein complex"/>
    <property type="evidence" value="ECO:0007669"/>
    <property type="project" value="UniProtKB-KW"/>
</dbReference>
<accession>A0A1S1V768</accession>
<dbReference type="OrthoDB" id="1683515at2"/>
<dbReference type="SUPFAM" id="SSF50104">
    <property type="entry name" value="Translation proteins SH3-like domain"/>
    <property type="match status" value="1"/>
</dbReference>
<dbReference type="EMBL" id="MKIE01000003">
    <property type="protein sequence ID" value="OHW62443.1"/>
    <property type="molecule type" value="Genomic_DNA"/>
</dbReference>
<name>A0A1S1V768_9FIRM</name>
<evidence type="ECO:0000313" key="4">
    <source>
        <dbReference type="Proteomes" id="UP000180254"/>
    </source>
</evidence>
<dbReference type="AlphaFoldDB" id="A0A1S1V768"/>
<gene>
    <name evidence="3" type="ORF">EUAN_10060</name>
</gene>
<dbReference type="InterPro" id="IPR008991">
    <property type="entry name" value="Translation_prot_SH3-like_sf"/>
</dbReference>
<evidence type="ECO:0000256" key="1">
    <source>
        <dbReference type="ARBA" id="ARBA00022980"/>
    </source>
</evidence>
<dbReference type="InterPro" id="IPR014722">
    <property type="entry name" value="Rib_uL2_dom2"/>
</dbReference>
<dbReference type="InterPro" id="IPR041985">
    <property type="entry name" value="Ribosomal_eL14_KOW"/>
</dbReference>
<dbReference type="RefSeq" id="WP_071062319.1">
    <property type="nucleotide sequence ID" value="NZ_MKIE01000003.1"/>
</dbReference>
<dbReference type="CDD" id="cd06088">
    <property type="entry name" value="KOW_RPL14"/>
    <property type="match status" value="1"/>
</dbReference>
<sequence>MTTAEVEIGQIVKSKQGRDKGKIYLVLEIVSGDYVLLVDGDTRKINNPKKKKIKHLMVYNSKINDIIEKLKQESLDDFFIKKSLAPFKS</sequence>
<protein>
    <submittedName>
        <fullName evidence="3">50S ribosomal protein L14e</fullName>
    </submittedName>
</protein>
<reference evidence="3 4" key="1">
    <citation type="submission" date="2016-09" db="EMBL/GenBank/DDBJ databases">
        <title>Genome sequence of Eubacterium angustum.</title>
        <authorList>
            <person name="Poehlein A."/>
            <person name="Daniel R."/>
        </authorList>
    </citation>
    <scope>NUCLEOTIDE SEQUENCE [LARGE SCALE GENOMIC DNA]</scope>
    <source>
        <strain evidence="3 4">DSM 1989</strain>
    </source>
</reference>
<organism evidence="3 4">
    <name type="scientific">Andreesenia angusta</name>
    <dbReference type="NCBI Taxonomy" id="39480"/>
    <lineage>
        <taxon>Bacteria</taxon>
        <taxon>Bacillati</taxon>
        <taxon>Bacillota</taxon>
        <taxon>Tissierellia</taxon>
        <taxon>Tissierellales</taxon>
        <taxon>Gottschalkiaceae</taxon>
        <taxon>Andreesenia</taxon>
    </lineage>
</organism>
<dbReference type="GO" id="GO:0005840">
    <property type="term" value="C:ribosome"/>
    <property type="evidence" value="ECO:0007669"/>
    <property type="project" value="UniProtKB-KW"/>
</dbReference>
<evidence type="ECO:0000313" key="3">
    <source>
        <dbReference type="EMBL" id="OHW62443.1"/>
    </source>
</evidence>
<proteinExistence type="predicted"/>
<dbReference type="Proteomes" id="UP000180254">
    <property type="component" value="Unassembled WGS sequence"/>
</dbReference>
<dbReference type="STRING" id="39480.EUAN_10060"/>
<keyword evidence="2" id="KW-0687">Ribonucleoprotein</keyword>
<keyword evidence="4" id="KW-1185">Reference proteome</keyword>
<dbReference type="Gene3D" id="2.30.30.30">
    <property type="match status" value="1"/>
</dbReference>